<dbReference type="Gene3D" id="3.40.462.20">
    <property type="match status" value="2"/>
</dbReference>
<dbReference type="Pfam" id="PF01565">
    <property type="entry name" value="FAD_binding_4"/>
    <property type="match status" value="1"/>
</dbReference>
<dbReference type="InterPro" id="IPR016166">
    <property type="entry name" value="FAD-bd_PCMH"/>
</dbReference>
<dbReference type="InterPro" id="IPR016167">
    <property type="entry name" value="FAD-bd_PCMH_sub1"/>
</dbReference>
<dbReference type="Pfam" id="PF08031">
    <property type="entry name" value="BBE"/>
    <property type="match status" value="1"/>
</dbReference>
<dbReference type="InterPro" id="IPR006094">
    <property type="entry name" value="Oxid_FAD_bind_N"/>
</dbReference>
<dbReference type="Gene3D" id="3.30.465.10">
    <property type="match status" value="1"/>
</dbReference>
<dbReference type="PANTHER" id="PTHR32448">
    <property type="entry name" value="OS08G0158400 PROTEIN"/>
    <property type="match status" value="1"/>
</dbReference>
<dbReference type="Gene3D" id="3.30.43.10">
    <property type="entry name" value="Uridine Diphospho-n-acetylenolpyruvylglucosamine Reductase, domain 2"/>
    <property type="match status" value="1"/>
</dbReference>
<evidence type="ECO:0000256" key="4">
    <source>
        <dbReference type="ARBA" id="ARBA00022729"/>
    </source>
</evidence>
<evidence type="ECO:0000313" key="9">
    <source>
        <dbReference type="Proteomes" id="UP001420932"/>
    </source>
</evidence>
<dbReference type="PROSITE" id="PS51387">
    <property type="entry name" value="FAD_PCMH"/>
    <property type="match status" value="1"/>
</dbReference>
<evidence type="ECO:0000256" key="2">
    <source>
        <dbReference type="ARBA" id="ARBA00005466"/>
    </source>
</evidence>
<dbReference type="Proteomes" id="UP001420932">
    <property type="component" value="Unassembled WGS sequence"/>
</dbReference>
<dbReference type="GO" id="GO:0071949">
    <property type="term" value="F:FAD binding"/>
    <property type="evidence" value="ECO:0007669"/>
    <property type="project" value="InterPro"/>
</dbReference>
<evidence type="ECO:0000256" key="1">
    <source>
        <dbReference type="ARBA" id="ARBA00001974"/>
    </source>
</evidence>
<keyword evidence="3" id="KW-0285">Flavoprotein</keyword>
<keyword evidence="5" id="KW-0274">FAD</keyword>
<accession>A0AAP0IGL6</accession>
<comment type="cofactor">
    <cofactor evidence="1">
        <name>FAD</name>
        <dbReference type="ChEBI" id="CHEBI:57692"/>
    </cofactor>
</comment>
<dbReference type="InterPro" id="IPR016169">
    <property type="entry name" value="FAD-bd_PCMH_sub2"/>
</dbReference>
<dbReference type="SUPFAM" id="SSF56176">
    <property type="entry name" value="FAD-binding/transporter-associated domain-like"/>
    <property type="match status" value="1"/>
</dbReference>
<dbReference type="GO" id="GO:0016491">
    <property type="term" value="F:oxidoreductase activity"/>
    <property type="evidence" value="ECO:0007669"/>
    <property type="project" value="InterPro"/>
</dbReference>
<sequence length="691" mass="77496">MGSGGVWRRIWALARWRTRRRRSGGGGAAAEGSQSRGHFRGIAWRRRAASPEGSAFLKCLASNTSEFKLQVYDPKSPSYLPILRSSIYNLRFTSSKTLKPLYIITPNHESQVPPIVVCSKKHGLKIRVRSGGHDYEGLSYTSKDPFILIDLINLRAIDVDIKDNSAWVQAGATLGEVYYRIAEKSRVHGFPAGACPTVGVGGHISGGGFGSMVRKYGMAADHVLDARLINAKGEILNKETMGKDLFWAIRGGGVASFGVLIAWKIKLVRVPPIVTVSLVDRTSEQGATNLIQKWQSVAVYKVPKELQILLQVDVVDRNTTTKGGLGRTIQASFRIFFLGRAKQLIQLMENKFPELGVKKEDCVETSWAESVVNFIGFPFGTPVDILLNRTSMPKAIFKAKSDFVTRPIPKIGLEGIWKRFLKEESPELLIGVWGGKVNEIPEKNIAFPHRDGNMYLIQYGSNWDEKEGKAASEKHINWIRELYDYMTPYVSKSPRAAYLNYRDLDLGLVKINGTTYSDPSIWGPMYFKGNFKRLVKVKGNIDPDNFFSSEQSIPLALNKYKVGFPDGRPIDILLNRPSLPKTTFKAKSDFVTRSILKAGSEGIWNRRKAPELVIDVWGGKMNQISEGKIAFPHKACNVYLIDDVSNWEEKEGSEASTKHMSWIRELYSYMTPYFSKSPRTTFINYMDLNLG</sequence>
<dbReference type="InterPro" id="IPR036318">
    <property type="entry name" value="FAD-bd_PCMH-like_sf"/>
</dbReference>
<keyword evidence="6" id="KW-0325">Glycoprotein</keyword>
<protein>
    <recommendedName>
        <fullName evidence="7">FAD-binding PCMH-type domain-containing protein</fullName>
    </recommendedName>
</protein>
<name>A0AAP0IGL6_9MAGN</name>
<keyword evidence="9" id="KW-1185">Reference proteome</keyword>
<evidence type="ECO:0000256" key="3">
    <source>
        <dbReference type="ARBA" id="ARBA00022630"/>
    </source>
</evidence>
<organism evidence="8 9">
    <name type="scientific">Stephania yunnanensis</name>
    <dbReference type="NCBI Taxonomy" id="152371"/>
    <lineage>
        <taxon>Eukaryota</taxon>
        <taxon>Viridiplantae</taxon>
        <taxon>Streptophyta</taxon>
        <taxon>Embryophyta</taxon>
        <taxon>Tracheophyta</taxon>
        <taxon>Spermatophyta</taxon>
        <taxon>Magnoliopsida</taxon>
        <taxon>Ranunculales</taxon>
        <taxon>Menispermaceae</taxon>
        <taxon>Menispermoideae</taxon>
        <taxon>Cissampelideae</taxon>
        <taxon>Stephania</taxon>
    </lineage>
</organism>
<evidence type="ECO:0000256" key="6">
    <source>
        <dbReference type="ARBA" id="ARBA00023180"/>
    </source>
</evidence>
<proteinExistence type="inferred from homology"/>
<feature type="domain" description="FAD-binding PCMH-type" evidence="7">
    <location>
        <begin position="96"/>
        <end position="270"/>
    </location>
</feature>
<evidence type="ECO:0000313" key="8">
    <source>
        <dbReference type="EMBL" id="KAK9115184.1"/>
    </source>
</evidence>
<comment type="similarity">
    <text evidence="2">Belongs to the oxygen-dependent FAD-linked oxidoreductase family.</text>
</comment>
<dbReference type="EMBL" id="JBBNAF010000009">
    <property type="protein sequence ID" value="KAK9115184.1"/>
    <property type="molecule type" value="Genomic_DNA"/>
</dbReference>
<dbReference type="InterPro" id="IPR012951">
    <property type="entry name" value="BBE"/>
</dbReference>
<evidence type="ECO:0000256" key="5">
    <source>
        <dbReference type="ARBA" id="ARBA00022827"/>
    </source>
</evidence>
<keyword evidence="4" id="KW-0732">Signal</keyword>
<comment type="caution">
    <text evidence="8">The sequence shown here is derived from an EMBL/GenBank/DDBJ whole genome shotgun (WGS) entry which is preliminary data.</text>
</comment>
<dbReference type="AlphaFoldDB" id="A0AAP0IGL6"/>
<gene>
    <name evidence="8" type="ORF">Syun_021981</name>
</gene>
<evidence type="ECO:0000259" key="7">
    <source>
        <dbReference type="PROSITE" id="PS51387"/>
    </source>
</evidence>
<reference evidence="8 9" key="1">
    <citation type="submission" date="2024-01" db="EMBL/GenBank/DDBJ databases">
        <title>Genome assemblies of Stephania.</title>
        <authorList>
            <person name="Yang L."/>
        </authorList>
    </citation>
    <scope>NUCLEOTIDE SEQUENCE [LARGE SCALE GENOMIC DNA]</scope>
    <source>
        <strain evidence="8">YNDBR</strain>
        <tissue evidence="8">Leaf</tissue>
    </source>
</reference>